<dbReference type="Gene3D" id="3.30.420.40">
    <property type="match status" value="2"/>
</dbReference>
<dbReference type="InterPro" id="IPR000577">
    <property type="entry name" value="Carb_kinase_FGGY"/>
</dbReference>
<evidence type="ECO:0000256" key="7">
    <source>
        <dbReference type="ARBA" id="ARBA00023308"/>
    </source>
</evidence>
<dbReference type="CDD" id="cd07771">
    <property type="entry name" value="ASKHA_NBD_FGGY_RhaB-like"/>
    <property type="match status" value="1"/>
</dbReference>
<dbReference type="PIRSF" id="PIRSF000538">
    <property type="entry name" value="GlpK"/>
    <property type="match status" value="1"/>
</dbReference>
<dbReference type="PANTHER" id="PTHR10196:SF93">
    <property type="entry name" value="L-RHAMNULOKINASE"/>
    <property type="match status" value="1"/>
</dbReference>
<evidence type="ECO:0000256" key="4">
    <source>
        <dbReference type="ARBA" id="ARBA00022777"/>
    </source>
</evidence>
<keyword evidence="4 10" id="KW-0418">Kinase</keyword>
<keyword evidence="2 10" id="KW-0808">Transferase</keyword>
<evidence type="ECO:0000256" key="3">
    <source>
        <dbReference type="ARBA" id="ARBA00022741"/>
    </source>
</evidence>
<dbReference type="Pfam" id="PF02782">
    <property type="entry name" value="FGGY_C"/>
    <property type="match status" value="1"/>
</dbReference>
<dbReference type="AlphaFoldDB" id="A0A3B1E4A4"/>
<name>A0A3B1E4A4_9ZZZZ</name>
<reference evidence="10" key="1">
    <citation type="submission" date="2018-06" db="EMBL/GenBank/DDBJ databases">
        <authorList>
            <person name="Zhirakovskaya E."/>
        </authorList>
    </citation>
    <scope>NUCLEOTIDE SEQUENCE</scope>
</reference>
<keyword evidence="6" id="KW-1015">Disulfide bond</keyword>
<dbReference type="GO" id="GO:0019301">
    <property type="term" value="P:rhamnose catabolic process"/>
    <property type="evidence" value="ECO:0007669"/>
    <property type="project" value="InterPro"/>
</dbReference>
<evidence type="ECO:0000313" key="10">
    <source>
        <dbReference type="EMBL" id="VAX40715.1"/>
    </source>
</evidence>
<dbReference type="GO" id="GO:0008993">
    <property type="term" value="F:rhamnulokinase activity"/>
    <property type="evidence" value="ECO:0007669"/>
    <property type="project" value="UniProtKB-EC"/>
</dbReference>
<comment type="similarity">
    <text evidence="1">Belongs to the FGGY kinase family.</text>
</comment>
<dbReference type="EMBL" id="UOGL01000475">
    <property type="protein sequence ID" value="VAX40715.1"/>
    <property type="molecule type" value="Genomic_DNA"/>
</dbReference>
<dbReference type="SUPFAM" id="SSF53067">
    <property type="entry name" value="Actin-like ATPase domain"/>
    <property type="match status" value="2"/>
</dbReference>
<dbReference type="InterPro" id="IPR043129">
    <property type="entry name" value="ATPase_NBD"/>
</dbReference>
<dbReference type="InterPro" id="IPR013449">
    <property type="entry name" value="Rhamnulokinase"/>
</dbReference>
<evidence type="ECO:0000256" key="5">
    <source>
        <dbReference type="ARBA" id="ARBA00022840"/>
    </source>
</evidence>
<dbReference type="Pfam" id="PF00370">
    <property type="entry name" value="FGGY_N"/>
    <property type="match status" value="1"/>
</dbReference>
<dbReference type="GO" id="GO:0004370">
    <property type="term" value="F:glycerol kinase activity"/>
    <property type="evidence" value="ECO:0007669"/>
    <property type="project" value="TreeGrafter"/>
</dbReference>
<dbReference type="GO" id="GO:0005524">
    <property type="term" value="F:ATP binding"/>
    <property type="evidence" value="ECO:0007669"/>
    <property type="project" value="UniProtKB-KW"/>
</dbReference>
<keyword evidence="7" id="KW-0684">Rhamnose metabolism</keyword>
<proteinExistence type="inferred from homology"/>
<gene>
    <name evidence="10" type="ORF">MNBD_PLANCTO02-3042</name>
</gene>
<dbReference type="GO" id="GO:0005829">
    <property type="term" value="C:cytosol"/>
    <property type="evidence" value="ECO:0007669"/>
    <property type="project" value="TreeGrafter"/>
</dbReference>
<evidence type="ECO:0000256" key="6">
    <source>
        <dbReference type="ARBA" id="ARBA00023157"/>
    </source>
</evidence>
<keyword evidence="5" id="KW-0067">ATP-binding</keyword>
<dbReference type="EC" id="2.7.1.5" evidence="10"/>
<sequence length="472" mass="52340">LSDGKIQLEEVYRFSNGPVTINGTLRWDVLNLWKEIQTGLTQAASVYGESIVSVGVDTWGVDYVLMSSESEIICQPYHYRDSRTEGMLAAATKHVPRGTIFAETGLQFMEINTLYQLLAMQKQSDSLLKMADLFLLMPDFFHWALCGSRVVEFTNATTTQCLHPTERNWSFEMLRKFDLPTDIFPSLVTPGTKLGSLREEVAIKTGLERIDVVAPPTHDTAAAVVAVPTEKTGTANWAYLSSGTWSLIGVEVEEAALCAAALKYNVTNEGGVDGTYRLLKNVMGLWLVQECKRSFERAGNNFEYHELVAAAEDAEPFRTLFNPDDPSFLSPEDMPTAIAKWSEEQGEAVPETAGQFVRAALESLAFKYRVVLGWLEELTGETIDVIHIVGGGSQNELLNQFTANATRRKVIAGPVEATALGNVLIQARTSGEIGTLAEIRDVVRNSYELKEFSPQNQPAWEKAFERFCELTK</sequence>
<evidence type="ECO:0000259" key="8">
    <source>
        <dbReference type="Pfam" id="PF00370"/>
    </source>
</evidence>
<dbReference type="GO" id="GO:0006071">
    <property type="term" value="P:glycerol metabolic process"/>
    <property type="evidence" value="ECO:0007669"/>
    <property type="project" value="TreeGrafter"/>
</dbReference>
<dbReference type="PANTHER" id="PTHR10196">
    <property type="entry name" value="SUGAR KINASE"/>
    <property type="match status" value="1"/>
</dbReference>
<feature type="domain" description="Carbohydrate kinase FGGY N-terminal" evidence="8">
    <location>
        <begin position="22"/>
        <end position="225"/>
    </location>
</feature>
<keyword evidence="3" id="KW-0547">Nucleotide-binding</keyword>
<dbReference type="InterPro" id="IPR018484">
    <property type="entry name" value="FGGY_N"/>
</dbReference>
<dbReference type="InterPro" id="IPR018485">
    <property type="entry name" value="FGGY_C"/>
</dbReference>
<evidence type="ECO:0000259" key="9">
    <source>
        <dbReference type="Pfam" id="PF02782"/>
    </source>
</evidence>
<organism evidence="10">
    <name type="scientific">hydrothermal vent metagenome</name>
    <dbReference type="NCBI Taxonomy" id="652676"/>
    <lineage>
        <taxon>unclassified sequences</taxon>
        <taxon>metagenomes</taxon>
        <taxon>ecological metagenomes</taxon>
    </lineage>
</organism>
<evidence type="ECO:0000256" key="1">
    <source>
        <dbReference type="ARBA" id="ARBA00009156"/>
    </source>
</evidence>
<protein>
    <submittedName>
        <fullName evidence="10">Rhamnulokinase</fullName>
        <ecNumber evidence="10">2.7.1.5</ecNumber>
    </submittedName>
</protein>
<accession>A0A3B1E4A4</accession>
<feature type="domain" description="Carbohydrate kinase FGGY C-terminal" evidence="9">
    <location>
        <begin position="238"/>
        <end position="428"/>
    </location>
</feature>
<evidence type="ECO:0000256" key="2">
    <source>
        <dbReference type="ARBA" id="ARBA00022679"/>
    </source>
</evidence>
<feature type="non-terminal residue" evidence="10">
    <location>
        <position position="1"/>
    </location>
</feature>